<dbReference type="AlphaFoldDB" id="A0A9W6XWV4"/>
<evidence type="ECO:0000313" key="2">
    <source>
        <dbReference type="EMBL" id="GMF48853.1"/>
    </source>
</evidence>
<accession>A0A9W6XWV4</accession>
<protein>
    <submittedName>
        <fullName evidence="2">Unnamed protein product</fullName>
    </submittedName>
</protein>
<feature type="compositionally biased region" description="Polar residues" evidence="1">
    <location>
        <begin position="50"/>
        <end position="60"/>
    </location>
</feature>
<reference evidence="2" key="1">
    <citation type="submission" date="2023-04" db="EMBL/GenBank/DDBJ databases">
        <title>Phytophthora fragariaefolia NBRC 109709.</title>
        <authorList>
            <person name="Ichikawa N."/>
            <person name="Sato H."/>
            <person name="Tonouchi N."/>
        </authorList>
    </citation>
    <scope>NUCLEOTIDE SEQUENCE</scope>
    <source>
        <strain evidence="2">NBRC 109709</strain>
    </source>
</reference>
<name>A0A9W6XWV4_9STRA</name>
<sequence length="323" mass="34322">MIAASSTNSASGTSSGGGSTAPSVSLAPPARNDGHSSCDESEDEEVVWQPTGSKDVSPNSERTHASVRAFGVRFGQPLPRCGSRKDSGTPVEKRGSSHCSPNAGSATVWARGFFGHACGGVDLTGQAFGHYRPGWRCSGYEKPQRRKDLPTGWLLRSGGARPDGESGGHGVGGLVPPECQTVITIMANDNLAFQPPPFVRMDPPQDEDDEETKASDAPAPDSFLDQSRGASTTAFGFKSSQLGKRASGSQSPKPHKKSAPDGVQEFPSEWFGSSNSSRRPEEVPLPLSRTQVRASLADYPVVWKIFIGTSTTYWRTSLNARKL</sequence>
<feature type="compositionally biased region" description="Basic and acidic residues" evidence="1">
    <location>
        <begin position="83"/>
        <end position="95"/>
    </location>
</feature>
<evidence type="ECO:0000256" key="1">
    <source>
        <dbReference type="SAM" id="MobiDB-lite"/>
    </source>
</evidence>
<comment type="caution">
    <text evidence="2">The sequence shown here is derived from an EMBL/GenBank/DDBJ whole genome shotgun (WGS) entry which is preliminary data.</text>
</comment>
<dbReference type="EMBL" id="BSXT01002416">
    <property type="protein sequence ID" value="GMF48853.1"/>
    <property type="molecule type" value="Genomic_DNA"/>
</dbReference>
<feature type="compositionally biased region" description="Low complexity" evidence="1">
    <location>
        <begin position="1"/>
        <end position="13"/>
    </location>
</feature>
<proteinExistence type="predicted"/>
<feature type="region of interest" description="Disordered" evidence="1">
    <location>
        <begin position="193"/>
        <end position="286"/>
    </location>
</feature>
<keyword evidence="3" id="KW-1185">Reference proteome</keyword>
<organism evidence="2 3">
    <name type="scientific">Phytophthora fragariaefolia</name>
    <dbReference type="NCBI Taxonomy" id="1490495"/>
    <lineage>
        <taxon>Eukaryota</taxon>
        <taxon>Sar</taxon>
        <taxon>Stramenopiles</taxon>
        <taxon>Oomycota</taxon>
        <taxon>Peronosporomycetes</taxon>
        <taxon>Peronosporales</taxon>
        <taxon>Peronosporaceae</taxon>
        <taxon>Phytophthora</taxon>
    </lineage>
</organism>
<dbReference type="Proteomes" id="UP001165121">
    <property type="component" value="Unassembled WGS sequence"/>
</dbReference>
<feature type="compositionally biased region" description="Polar residues" evidence="1">
    <location>
        <begin position="224"/>
        <end position="252"/>
    </location>
</feature>
<evidence type="ECO:0000313" key="3">
    <source>
        <dbReference type="Proteomes" id="UP001165121"/>
    </source>
</evidence>
<feature type="region of interest" description="Disordered" evidence="1">
    <location>
        <begin position="76"/>
        <end position="102"/>
    </location>
</feature>
<gene>
    <name evidence="2" type="ORF">Pfra01_001906300</name>
</gene>
<feature type="region of interest" description="Disordered" evidence="1">
    <location>
        <begin position="1"/>
        <end position="64"/>
    </location>
</feature>